<protein>
    <submittedName>
        <fullName evidence="8">LAMI_0H05974g1_1</fullName>
    </submittedName>
</protein>
<dbReference type="Pfam" id="PF00628">
    <property type="entry name" value="PHD"/>
    <property type="match status" value="1"/>
</dbReference>
<keyword evidence="2" id="KW-0479">Metal-binding</keyword>
<keyword evidence="5" id="KW-0539">Nucleus</keyword>
<dbReference type="GO" id="GO:0045893">
    <property type="term" value="P:positive regulation of DNA-templated transcription"/>
    <property type="evidence" value="ECO:0007669"/>
    <property type="project" value="TreeGrafter"/>
</dbReference>
<evidence type="ECO:0000313" key="8">
    <source>
        <dbReference type="EMBL" id="SCV03164.1"/>
    </source>
</evidence>
<evidence type="ECO:0000256" key="1">
    <source>
        <dbReference type="ARBA" id="ARBA00004123"/>
    </source>
</evidence>
<dbReference type="PROSITE" id="PS50016">
    <property type="entry name" value="ZF_PHD_2"/>
    <property type="match status" value="1"/>
</dbReference>
<dbReference type="OrthoDB" id="436852at2759"/>
<feature type="domain" description="PHD-type" evidence="7">
    <location>
        <begin position="23"/>
        <end position="73"/>
    </location>
</feature>
<dbReference type="InterPro" id="IPR019787">
    <property type="entry name" value="Znf_PHD-finger"/>
</dbReference>
<evidence type="ECO:0000313" key="9">
    <source>
        <dbReference type="Proteomes" id="UP000191024"/>
    </source>
</evidence>
<dbReference type="PANTHER" id="PTHR46174">
    <property type="entry name" value="CXXC-TYPE ZINC FINGER PROTEIN 1"/>
    <property type="match status" value="1"/>
</dbReference>
<dbReference type="STRING" id="1230905.A0A1G4KF94"/>
<keyword evidence="4" id="KW-0862">Zinc</keyword>
<dbReference type="InterPro" id="IPR011011">
    <property type="entry name" value="Znf_FYVE_PHD"/>
</dbReference>
<dbReference type="Gene3D" id="3.30.40.10">
    <property type="entry name" value="Zinc/RING finger domain, C3HC4 (zinc finger)"/>
    <property type="match status" value="1"/>
</dbReference>
<dbReference type="Proteomes" id="UP000191024">
    <property type="component" value="Chromosome H"/>
</dbReference>
<dbReference type="SMART" id="SM00249">
    <property type="entry name" value="PHD"/>
    <property type="match status" value="1"/>
</dbReference>
<dbReference type="EMBL" id="LT598468">
    <property type="protein sequence ID" value="SCV03164.1"/>
    <property type="molecule type" value="Genomic_DNA"/>
</dbReference>
<reference evidence="9" key="1">
    <citation type="submission" date="2016-03" db="EMBL/GenBank/DDBJ databases">
        <authorList>
            <person name="Devillers H."/>
        </authorList>
    </citation>
    <scope>NUCLEOTIDE SEQUENCE [LARGE SCALE GENOMIC DNA]</scope>
</reference>
<proteinExistence type="predicted"/>
<dbReference type="PROSITE" id="PS01359">
    <property type="entry name" value="ZF_PHD_1"/>
    <property type="match status" value="1"/>
</dbReference>
<evidence type="ECO:0000256" key="6">
    <source>
        <dbReference type="PROSITE-ProRule" id="PRU00146"/>
    </source>
</evidence>
<dbReference type="InterPro" id="IPR037869">
    <property type="entry name" value="Spp1/CFP1"/>
</dbReference>
<dbReference type="InterPro" id="IPR001965">
    <property type="entry name" value="Znf_PHD"/>
</dbReference>
<keyword evidence="9" id="KW-1185">Reference proteome</keyword>
<dbReference type="InterPro" id="IPR019786">
    <property type="entry name" value="Zinc_finger_PHD-type_CS"/>
</dbReference>
<dbReference type="GO" id="GO:0048188">
    <property type="term" value="C:Set1C/COMPASS complex"/>
    <property type="evidence" value="ECO:0007669"/>
    <property type="project" value="InterPro"/>
</dbReference>
<evidence type="ECO:0000256" key="4">
    <source>
        <dbReference type="ARBA" id="ARBA00022833"/>
    </source>
</evidence>
<evidence type="ECO:0000256" key="5">
    <source>
        <dbReference type="ARBA" id="ARBA00023242"/>
    </source>
</evidence>
<gene>
    <name evidence="8" type="ORF">LAMI_0H05974G</name>
</gene>
<evidence type="ECO:0000256" key="2">
    <source>
        <dbReference type="ARBA" id="ARBA00022723"/>
    </source>
</evidence>
<dbReference type="AlphaFoldDB" id="A0A1G4KF94"/>
<dbReference type="PANTHER" id="PTHR46174:SF1">
    <property type="entry name" value="CXXC-TYPE ZINC FINGER PROTEIN 1"/>
    <property type="match status" value="1"/>
</dbReference>
<keyword evidence="3 6" id="KW-0863">Zinc-finger</keyword>
<evidence type="ECO:0000259" key="7">
    <source>
        <dbReference type="PROSITE" id="PS50016"/>
    </source>
</evidence>
<name>A0A1G4KF94_9SACH</name>
<accession>A0A1G4KF94</accession>
<dbReference type="GO" id="GO:0008270">
    <property type="term" value="F:zinc ion binding"/>
    <property type="evidence" value="ECO:0007669"/>
    <property type="project" value="UniProtKB-KW"/>
</dbReference>
<comment type="subcellular location">
    <subcellularLocation>
        <location evidence="1">Nucleus</location>
    </subcellularLocation>
</comment>
<evidence type="ECO:0000256" key="3">
    <source>
        <dbReference type="ARBA" id="ARBA00022771"/>
    </source>
</evidence>
<dbReference type="InterPro" id="IPR013083">
    <property type="entry name" value="Znf_RING/FYVE/PHD"/>
</dbReference>
<sequence length="347" mass="39706">MVPLPEWCPPLDTTKYDPNTCEELFCICKKPDSGELMVGCDGCDDWFHFKCLRIPLEYKELVFSFYCPYCQAGVTGPGAITGKLPKTVWRRKCRVSDCYRSCDENSKYCSKEHGIEYLRGISRRLDCGRYGSREVIHKMTSGRSFKQFREIGSLGLAPASRDLDPDTYDAIFGSGVFKDDLDVKMSRLIEAQRLITEGTLPTLDRYIAWIKVVNELLFSNGGAEEKGDGRTRKKARAPRGICGFSVDKKIPRDAADFVRQFHEEKETVEDLHGVCCKVRCSKHLDWTGIEQRTLQYEQESVQTSLQRIDLLKKQRNEELTLQFHEMLLRKHKICNKVGGGAIQDTTR</sequence>
<organism evidence="8 9">
    <name type="scientific">Lachancea mirantina</name>
    <dbReference type="NCBI Taxonomy" id="1230905"/>
    <lineage>
        <taxon>Eukaryota</taxon>
        <taxon>Fungi</taxon>
        <taxon>Dikarya</taxon>
        <taxon>Ascomycota</taxon>
        <taxon>Saccharomycotina</taxon>
        <taxon>Saccharomycetes</taxon>
        <taxon>Saccharomycetales</taxon>
        <taxon>Saccharomycetaceae</taxon>
        <taxon>Lachancea</taxon>
    </lineage>
</organism>
<dbReference type="SUPFAM" id="SSF57903">
    <property type="entry name" value="FYVE/PHD zinc finger"/>
    <property type="match status" value="1"/>
</dbReference>